<evidence type="ECO:0000313" key="2">
    <source>
        <dbReference type="Proteomes" id="UP000305067"/>
    </source>
</evidence>
<dbReference type="AlphaFoldDB" id="A0A5C3Q0E9"/>
<proteinExistence type="predicted"/>
<keyword evidence="2" id="KW-1185">Reference proteome</keyword>
<gene>
    <name evidence="1" type="ORF">BDV98DRAFT_578421</name>
</gene>
<evidence type="ECO:0000313" key="1">
    <source>
        <dbReference type="EMBL" id="TFK95066.1"/>
    </source>
</evidence>
<reference evidence="1 2" key="1">
    <citation type="journal article" date="2019" name="Nat. Ecol. Evol.">
        <title>Megaphylogeny resolves global patterns of mushroom evolution.</title>
        <authorList>
            <person name="Varga T."/>
            <person name="Krizsan K."/>
            <person name="Foldi C."/>
            <person name="Dima B."/>
            <person name="Sanchez-Garcia M."/>
            <person name="Sanchez-Ramirez S."/>
            <person name="Szollosi G.J."/>
            <person name="Szarkandi J.G."/>
            <person name="Papp V."/>
            <person name="Albert L."/>
            <person name="Andreopoulos W."/>
            <person name="Angelini C."/>
            <person name="Antonin V."/>
            <person name="Barry K.W."/>
            <person name="Bougher N.L."/>
            <person name="Buchanan P."/>
            <person name="Buyck B."/>
            <person name="Bense V."/>
            <person name="Catcheside P."/>
            <person name="Chovatia M."/>
            <person name="Cooper J."/>
            <person name="Damon W."/>
            <person name="Desjardin D."/>
            <person name="Finy P."/>
            <person name="Geml J."/>
            <person name="Haridas S."/>
            <person name="Hughes K."/>
            <person name="Justo A."/>
            <person name="Karasinski D."/>
            <person name="Kautmanova I."/>
            <person name="Kiss B."/>
            <person name="Kocsube S."/>
            <person name="Kotiranta H."/>
            <person name="LaButti K.M."/>
            <person name="Lechner B.E."/>
            <person name="Liimatainen K."/>
            <person name="Lipzen A."/>
            <person name="Lukacs Z."/>
            <person name="Mihaltcheva S."/>
            <person name="Morgado L.N."/>
            <person name="Niskanen T."/>
            <person name="Noordeloos M.E."/>
            <person name="Ohm R.A."/>
            <person name="Ortiz-Santana B."/>
            <person name="Ovrebo C."/>
            <person name="Racz N."/>
            <person name="Riley R."/>
            <person name="Savchenko A."/>
            <person name="Shiryaev A."/>
            <person name="Soop K."/>
            <person name="Spirin V."/>
            <person name="Szebenyi C."/>
            <person name="Tomsovsky M."/>
            <person name="Tulloss R.E."/>
            <person name="Uehling J."/>
            <person name="Grigoriev I.V."/>
            <person name="Vagvolgyi C."/>
            <person name="Papp T."/>
            <person name="Martin F.M."/>
            <person name="Miettinen O."/>
            <person name="Hibbett D.S."/>
            <person name="Nagy L.G."/>
        </authorList>
    </citation>
    <scope>NUCLEOTIDE SEQUENCE [LARGE SCALE GENOMIC DNA]</scope>
    <source>
        <strain evidence="1 2">CBS 309.79</strain>
    </source>
</reference>
<protein>
    <submittedName>
        <fullName evidence="1">Uncharacterized protein</fullName>
    </submittedName>
</protein>
<feature type="non-terminal residue" evidence="1">
    <location>
        <position position="102"/>
    </location>
</feature>
<name>A0A5C3Q0E9_9AGAR</name>
<organism evidence="1 2">
    <name type="scientific">Pterulicium gracile</name>
    <dbReference type="NCBI Taxonomy" id="1884261"/>
    <lineage>
        <taxon>Eukaryota</taxon>
        <taxon>Fungi</taxon>
        <taxon>Dikarya</taxon>
        <taxon>Basidiomycota</taxon>
        <taxon>Agaricomycotina</taxon>
        <taxon>Agaricomycetes</taxon>
        <taxon>Agaricomycetidae</taxon>
        <taxon>Agaricales</taxon>
        <taxon>Pleurotineae</taxon>
        <taxon>Pterulaceae</taxon>
        <taxon>Pterulicium</taxon>
    </lineage>
</organism>
<accession>A0A5C3Q0E9</accession>
<dbReference type="EMBL" id="ML178994">
    <property type="protein sequence ID" value="TFK95066.1"/>
    <property type="molecule type" value="Genomic_DNA"/>
</dbReference>
<dbReference type="Proteomes" id="UP000305067">
    <property type="component" value="Unassembled WGS sequence"/>
</dbReference>
<sequence>MNCRPLLRHRRLCRGHYSWQNLQTESDRMKSPVLHSGRISKNPFSRLEQILGGQEPPFLVRFKHLLDFPAPGTLHALCEHCESFSLRCRWHAPRPTKIGGCS</sequence>